<organism evidence="4">
    <name type="scientific">marine sediment metagenome</name>
    <dbReference type="NCBI Taxonomy" id="412755"/>
    <lineage>
        <taxon>unclassified sequences</taxon>
        <taxon>metagenomes</taxon>
        <taxon>ecological metagenomes</taxon>
    </lineage>
</organism>
<dbReference type="GO" id="GO:0051539">
    <property type="term" value="F:4 iron, 4 sulfur cluster binding"/>
    <property type="evidence" value="ECO:0007669"/>
    <property type="project" value="UniProtKB-KW"/>
</dbReference>
<protein>
    <recommendedName>
        <fullName evidence="3">IspG TIM-barrel domain-containing protein</fullName>
    </recommendedName>
</protein>
<dbReference type="AlphaFoldDB" id="X1KWT5"/>
<name>X1KWT5_9ZZZZ</name>
<dbReference type="InterPro" id="IPR004588">
    <property type="entry name" value="IspG_bac-typ"/>
</dbReference>
<evidence type="ECO:0000313" key="4">
    <source>
        <dbReference type="EMBL" id="GAH98100.1"/>
    </source>
</evidence>
<dbReference type="GO" id="GO:0019288">
    <property type="term" value="P:isopentenyl diphosphate biosynthetic process, methylerythritol 4-phosphate pathway"/>
    <property type="evidence" value="ECO:0007669"/>
    <property type="project" value="TreeGrafter"/>
</dbReference>
<evidence type="ECO:0000256" key="2">
    <source>
        <dbReference type="ARBA" id="ARBA00022485"/>
    </source>
</evidence>
<dbReference type="GO" id="GO:0016114">
    <property type="term" value="P:terpenoid biosynthetic process"/>
    <property type="evidence" value="ECO:0007669"/>
    <property type="project" value="InterPro"/>
</dbReference>
<dbReference type="SUPFAM" id="SSF51366">
    <property type="entry name" value="Ribulose-phoshate binding barrel"/>
    <property type="match status" value="1"/>
</dbReference>
<evidence type="ECO:0000256" key="1">
    <source>
        <dbReference type="ARBA" id="ARBA00001966"/>
    </source>
</evidence>
<dbReference type="Pfam" id="PF04551">
    <property type="entry name" value="GcpE"/>
    <property type="match status" value="1"/>
</dbReference>
<gene>
    <name evidence="4" type="ORF">S06H3_04534</name>
</gene>
<dbReference type="PANTHER" id="PTHR30454">
    <property type="entry name" value="4-HYDROXY-3-METHYLBUT-2-EN-1-YL DIPHOSPHATE SYNTHASE"/>
    <property type="match status" value="1"/>
</dbReference>
<dbReference type="EMBL" id="BARV01001599">
    <property type="protein sequence ID" value="GAH98100.1"/>
    <property type="molecule type" value="Genomic_DNA"/>
</dbReference>
<dbReference type="GO" id="GO:0046429">
    <property type="term" value="F:4-hydroxy-3-methylbut-2-en-1-yl diphosphate synthase activity (ferredoxin)"/>
    <property type="evidence" value="ECO:0007669"/>
    <property type="project" value="InterPro"/>
</dbReference>
<comment type="caution">
    <text evidence="4">The sequence shown here is derived from an EMBL/GenBank/DDBJ whole genome shotgun (WGS) entry which is preliminary data.</text>
</comment>
<accession>X1KWT5</accession>
<comment type="cofactor">
    <cofactor evidence="1">
        <name>[4Fe-4S] cluster</name>
        <dbReference type="ChEBI" id="CHEBI:49883"/>
    </cofactor>
</comment>
<dbReference type="InterPro" id="IPR058578">
    <property type="entry name" value="IspG_TIM"/>
</dbReference>
<evidence type="ECO:0000259" key="3">
    <source>
        <dbReference type="Pfam" id="PF04551"/>
    </source>
</evidence>
<keyword evidence="2" id="KW-0479">Metal-binding</keyword>
<dbReference type="Gene3D" id="3.20.20.20">
    <property type="entry name" value="Dihydropteroate synthase-like"/>
    <property type="match status" value="1"/>
</dbReference>
<keyword evidence="2" id="KW-0411">Iron-sulfur</keyword>
<dbReference type="InterPro" id="IPR011005">
    <property type="entry name" value="Dihydropteroate_synth-like_sf"/>
</dbReference>
<sequence length="210" mass="23191">MTVGGNAPIAVQSMTKTDTRDVTATVNQVKELQECGCEIVRIAVPDRQAVDRLPAIKKNTSLPIIADIHFDYRLALASLKAGIDGIRLNPGNIRDREQIARVVSAAKEREIPIRIGVNAGSLPTDFEPEIPLAQRMVDIALEQIRLMEDIDFNLIKVSLKAFDVPTTVRAYQMLADIGIFSFSRSVDHASHNSHLDGLGYLFKVFIHCLS</sequence>
<dbReference type="PANTHER" id="PTHR30454:SF0">
    <property type="entry name" value="4-HYDROXY-3-METHYLBUT-2-EN-1-YL DIPHOSPHATE SYNTHASE (FERREDOXIN), CHLOROPLASTIC"/>
    <property type="match status" value="1"/>
</dbReference>
<keyword evidence="2" id="KW-0408">Iron</keyword>
<reference evidence="4" key="1">
    <citation type="journal article" date="2014" name="Front. Microbiol.">
        <title>High frequency of phylogenetically diverse reductive dehalogenase-homologous genes in deep subseafloor sedimentary metagenomes.</title>
        <authorList>
            <person name="Kawai M."/>
            <person name="Futagami T."/>
            <person name="Toyoda A."/>
            <person name="Takaki Y."/>
            <person name="Nishi S."/>
            <person name="Hori S."/>
            <person name="Arai W."/>
            <person name="Tsubouchi T."/>
            <person name="Morono Y."/>
            <person name="Uchiyama I."/>
            <person name="Ito T."/>
            <person name="Fujiyama A."/>
            <person name="Inagaki F."/>
            <person name="Takami H."/>
        </authorList>
    </citation>
    <scope>NUCLEOTIDE SEQUENCE</scope>
    <source>
        <strain evidence="4">Expedition CK06-06</strain>
    </source>
</reference>
<proteinExistence type="predicted"/>
<feature type="domain" description="IspG TIM-barrel" evidence="3">
    <location>
        <begin position="2"/>
        <end position="176"/>
    </location>
</feature>
<keyword evidence="2" id="KW-0004">4Fe-4S</keyword>
<dbReference type="InterPro" id="IPR011060">
    <property type="entry name" value="RibuloseP-bd_barrel"/>
</dbReference>